<keyword evidence="2" id="KW-0732">Signal</keyword>
<organism evidence="3 4">
    <name type="scientific">Reticulomyxa filosa</name>
    <dbReference type="NCBI Taxonomy" id="46433"/>
    <lineage>
        <taxon>Eukaryota</taxon>
        <taxon>Sar</taxon>
        <taxon>Rhizaria</taxon>
        <taxon>Retaria</taxon>
        <taxon>Foraminifera</taxon>
        <taxon>Monothalamids</taxon>
        <taxon>Reticulomyxidae</taxon>
        <taxon>Reticulomyxa</taxon>
    </lineage>
</organism>
<dbReference type="EMBL" id="ASPP01022287">
    <property type="protein sequence ID" value="ETO11599.1"/>
    <property type="molecule type" value="Genomic_DNA"/>
</dbReference>
<proteinExistence type="predicted"/>
<keyword evidence="4" id="KW-1185">Reference proteome</keyword>
<dbReference type="Proteomes" id="UP000023152">
    <property type="component" value="Unassembled WGS sequence"/>
</dbReference>
<feature type="signal peptide" evidence="2">
    <location>
        <begin position="1"/>
        <end position="20"/>
    </location>
</feature>
<feature type="region of interest" description="Disordered" evidence="1">
    <location>
        <begin position="113"/>
        <end position="160"/>
    </location>
</feature>
<protein>
    <submittedName>
        <fullName evidence="3">Uncharacterized protein</fullName>
    </submittedName>
</protein>
<gene>
    <name evidence="3" type="ORF">RFI_25778</name>
</gene>
<feature type="compositionally biased region" description="Basic residues" evidence="1">
    <location>
        <begin position="125"/>
        <end position="137"/>
    </location>
</feature>
<evidence type="ECO:0000256" key="2">
    <source>
        <dbReference type="SAM" id="SignalP"/>
    </source>
</evidence>
<name>X6MCJ6_RETFI</name>
<evidence type="ECO:0000256" key="1">
    <source>
        <dbReference type="SAM" id="MobiDB-lite"/>
    </source>
</evidence>
<accession>X6MCJ6</accession>
<reference evidence="3 4" key="1">
    <citation type="journal article" date="2013" name="Curr. Biol.">
        <title>The Genome of the Foraminiferan Reticulomyxa filosa.</title>
        <authorList>
            <person name="Glockner G."/>
            <person name="Hulsmann N."/>
            <person name="Schleicher M."/>
            <person name="Noegel A.A."/>
            <person name="Eichinger L."/>
            <person name="Gallinger C."/>
            <person name="Pawlowski J."/>
            <person name="Sierra R."/>
            <person name="Euteneuer U."/>
            <person name="Pillet L."/>
            <person name="Moustafa A."/>
            <person name="Platzer M."/>
            <person name="Groth M."/>
            <person name="Szafranski K."/>
            <person name="Schliwa M."/>
        </authorList>
    </citation>
    <scope>NUCLEOTIDE SEQUENCE [LARGE SCALE GENOMIC DNA]</scope>
</reference>
<feature type="compositionally biased region" description="Basic and acidic residues" evidence="1">
    <location>
        <begin position="138"/>
        <end position="148"/>
    </location>
</feature>
<feature type="chain" id="PRO_5004975253" evidence="2">
    <location>
        <begin position="21"/>
        <end position="377"/>
    </location>
</feature>
<evidence type="ECO:0000313" key="3">
    <source>
        <dbReference type="EMBL" id="ETO11599.1"/>
    </source>
</evidence>
<evidence type="ECO:0000313" key="4">
    <source>
        <dbReference type="Proteomes" id="UP000023152"/>
    </source>
</evidence>
<sequence length="377" mass="43711">MISCLVVIFYFFFPKTPGEAAKQIFLSGQENTITKKTLPSPFAANMLQIVYEKLRARAKKKNKIGVEELVKHGYTMKQIEKAVRKGHAKGVKPIGSNWCRHYMDQVVSSPSKTSFETLSKNERSKKGHSKKAKRKKHSEMGSHDDREPSPSSSRPCNKELNPSKYHYLSDLNEIVFDGIEKENWITITGDMREKQVRIWKCYAESIYHCYFDWCYNIQMERLQLDRLEINIKHTHIERHSQRTHHQHLSSDITNPIFQQIIDITTRAKTQSISNPRMHNSSLLSAPTPRGVKVPIAKWELDKGVLLKIGTLVSIENLFDCEITRDGFILVLKYLALIQNGITKVKNCKIDLRHACFVYLYLFLESKKKKKKKLFISL</sequence>
<dbReference type="AlphaFoldDB" id="X6MCJ6"/>
<comment type="caution">
    <text evidence="3">The sequence shown here is derived from an EMBL/GenBank/DDBJ whole genome shotgun (WGS) entry which is preliminary data.</text>
</comment>